<sequence length="58" mass="6022">MGGAFGGSRPRGRSPRDEASADRKPDEGERGKDVGFAVRALAPFAPSTRRTGDAAFAS</sequence>
<keyword evidence="3" id="KW-1185">Reference proteome</keyword>
<evidence type="ECO:0000313" key="2">
    <source>
        <dbReference type="EMBL" id="GFH74369.1"/>
    </source>
</evidence>
<organism evidence="2 3">
    <name type="scientific">Streptomyces diastaticus subsp. diastaticus</name>
    <dbReference type="NCBI Taxonomy" id="68040"/>
    <lineage>
        <taxon>Bacteria</taxon>
        <taxon>Bacillati</taxon>
        <taxon>Actinomycetota</taxon>
        <taxon>Actinomycetes</taxon>
        <taxon>Kitasatosporales</taxon>
        <taxon>Streptomycetaceae</taxon>
        <taxon>Streptomyces</taxon>
        <taxon>Streptomyces diastaticus group</taxon>
    </lineage>
</organism>
<reference evidence="2 3" key="1">
    <citation type="submission" date="2020-02" db="EMBL/GenBank/DDBJ databases">
        <title>Whole genome shotgun sequence of Streptomyces diastaticus subsp. diastaticus NBRC 13412.</title>
        <authorList>
            <person name="Ichikawa N."/>
            <person name="Komaki H."/>
            <person name="Tamura T."/>
        </authorList>
    </citation>
    <scope>NUCLEOTIDE SEQUENCE [LARGE SCALE GENOMIC DNA]</scope>
    <source>
        <strain evidence="2 3">NBRC 13412</strain>
    </source>
</reference>
<evidence type="ECO:0000313" key="3">
    <source>
        <dbReference type="Proteomes" id="UP000472710"/>
    </source>
</evidence>
<proteinExistence type="predicted"/>
<gene>
    <name evidence="2" type="ORF">Sdia_51370</name>
</gene>
<name>A0ABQ1CVL5_STRDI</name>
<feature type="region of interest" description="Disordered" evidence="1">
    <location>
        <begin position="1"/>
        <end position="37"/>
    </location>
</feature>
<dbReference type="EMBL" id="BLLN01000005">
    <property type="protein sequence ID" value="GFH74369.1"/>
    <property type="molecule type" value="Genomic_DNA"/>
</dbReference>
<feature type="compositionally biased region" description="Basic and acidic residues" evidence="1">
    <location>
        <begin position="14"/>
        <end position="33"/>
    </location>
</feature>
<comment type="caution">
    <text evidence="2">The sequence shown here is derived from an EMBL/GenBank/DDBJ whole genome shotgun (WGS) entry which is preliminary data.</text>
</comment>
<dbReference type="Proteomes" id="UP000472710">
    <property type="component" value="Unassembled WGS sequence"/>
</dbReference>
<accession>A0ABQ1CVL5</accession>
<protein>
    <submittedName>
        <fullName evidence="2">Uncharacterized protein</fullName>
    </submittedName>
</protein>
<evidence type="ECO:0000256" key="1">
    <source>
        <dbReference type="SAM" id="MobiDB-lite"/>
    </source>
</evidence>